<dbReference type="PANTHER" id="PTHR34069">
    <property type="entry name" value="3-OXOACYL-[ACYL-CARRIER-PROTEIN] SYNTHASE 3"/>
    <property type="match status" value="1"/>
</dbReference>
<comment type="similarity">
    <text evidence="1 9">Belongs to the thiolase-like superfamily. FabH family.</text>
</comment>
<comment type="function">
    <text evidence="9">Catalyzes the condensation reaction of fatty acid synthesis by the addition to an acyl acceptor of two carbons from malonyl-ACP. Catalyzes the first condensation reaction which initiates fatty acid synthesis and may therefore play a role in governing the total rate of fatty acid production. Possesses both acetoacetyl-ACP synthase and acetyl transacylase activities. Its substrate specificity determines the biosynthesis of branched-chain and/or straight-chain of fatty acids.</text>
</comment>
<evidence type="ECO:0000256" key="9">
    <source>
        <dbReference type="HAMAP-Rule" id="MF_01815"/>
    </source>
</evidence>
<sequence>MSGAAAVRPGSGSAAVLCGLGTWLPPHAVTNDDLARELDTSDAWIRSRTGIGTRFIAAPSTATSDLAVEAGRRALKSAEADSVDAVVLATTTPDHPCPATAPLVAAQLGLGTVPAFDVGAVCTGFLYALATGAGLIATGTAGSVLVIGADTYSRILDPADRSTRAIFGDGAGAVVLRSGGADEPGALGPPVLGSDGTGSDLITVRSGGSREPLHTAGPIGTGDGGDAGDAARPDPYFRMAGRAVFRNAVERMAEASLMAARRAGWEVADIDRLVAHQANLRILHAVADRMRLPRHRCPVHLDQVGNTAAASIPLALSYAAATGRLTPGHRTLLTAFGGGLTWGACALRWPALTPM</sequence>
<dbReference type="InterPro" id="IPR016039">
    <property type="entry name" value="Thiolase-like"/>
</dbReference>
<keyword evidence="3 9" id="KW-0444">Lipid biosynthesis</keyword>
<evidence type="ECO:0000313" key="14">
    <source>
        <dbReference type="Proteomes" id="UP001610818"/>
    </source>
</evidence>
<dbReference type="Pfam" id="PF08541">
    <property type="entry name" value="ACP_syn_III_C"/>
    <property type="match status" value="1"/>
</dbReference>
<protein>
    <recommendedName>
        <fullName evidence="9">Beta-ketoacyl-[acyl-carrier-protein] synthase III</fullName>
        <shortName evidence="9">Beta-ketoacyl-ACP synthase III</shortName>
        <shortName evidence="9">KAS III</shortName>
        <ecNumber evidence="9">2.3.1.180</ecNumber>
    </recommendedName>
    <alternativeName>
        <fullName evidence="9">3-oxoacyl-[acyl-carrier-protein] synthase 3</fullName>
    </alternativeName>
    <alternativeName>
        <fullName evidence="9">3-oxoacyl-[acyl-carrier-protein] synthase III</fullName>
    </alternativeName>
</protein>
<evidence type="ECO:0000259" key="12">
    <source>
        <dbReference type="Pfam" id="PF08545"/>
    </source>
</evidence>
<reference evidence="13 14" key="1">
    <citation type="submission" date="2024-10" db="EMBL/GenBank/DDBJ databases">
        <title>The Natural Products Discovery Center: Release of the First 8490 Sequenced Strains for Exploring Actinobacteria Biosynthetic Diversity.</title>
        <authorList>
            <person name="Kalkreuter E."/>
            <person name="Kautsar S.A."/>
            <person name="Yang D."/>
            <person name="Bader C.D."/>
            <person name="Teijaro C.N."/>
            <person name="Fluegel L."/>
            <person name="Davis C.M."/>
            <person name="Simpson J.R."/>
            <person name="Lauterbach L."/>
            <person name="Steele A.D."/>
            <person name="Gui C."/>
            <person name="Meng S."/>
            <person name="Li G."/>
            <person name="Viehrig K."/>
            <person name="Ye F."/>
            <person name="Su P."/>
            <person name="Kiefer A.F."/>
            <person name="Nichols A."/>
            <person name="Cepeda A.J."/>
            <person name="Yan W."/>
            <person name="Fan B."/>
            <person name="Jiang Y."/>
            <person name="Adhikari A."/>
            <person name="Zheng C.-J."/>
            <person name="Schuster L."/>
            <person name="Cowan T.M."/>
            <person name="Smanski M.J."/>
            <person name="Chevrette M.G."/>
            <person name="De Carvalho L.P.S."/>
            <person name="Shen B."/>
        </authorList>
    </citation>
    <scope>NUCLEOTIDE SEQUENCE [LARGE SCALE GENOMIC DNA]</scope>
    <source>
        <strain evidence="13 14">NPDC017990</strain>
    </source>
</reference>
<keyword evidence="4 9" id="KW-0808">Transferase</keyword>
<evidence type="ECO:0000256" key="8">
    <source>
        <dbReference type="ARBA" id="ARBA00023315"/>
    </source>
</evidence>
<dbReference type="Proteomes" id="UP001610818">
    <property type="component" value="Unassembled WGS sequence"/>
</dbReference>
<dbReference type="RefSeq" id="WP_397715227.1">
    <property type="nucleotide sequence ID" value="NZ_JBIRGN010000005.1"/>
</dbReference>
<comment type="subcellular location">
    <subcellularLocation>
        <location evidence="9">Cytoplasm</location>
    </subcellularLocation>
</comment>
<dbReference type="InterPro" id="IPR013747">
    <property type="entry name" value="ACP_syn_III_C"/>
</dbReference>
<evidence type="ECO:0000256" key="4">
    <source>
        <dbReference type="ARBA" id="ARBA00022679"/>
    </source>
</evidence>
<feature type="region of interest" description="Disordered" evidence="10">
    <location>
        <begin position="207"/>
        <end position="232"/>
    </location>
</feature>
<comment type="domain">
    <text evidence="9">The last Arg residue of the ACP-binding site is essential for the weak association between ACP/AcpP and FabH.</text>
</comment>
<name>A0ABW7QUR3_9ACTN</name>
<organism evidence="13 14">
    <name type="scientific">Streptomyces longisporoflavus</name>
    <dbReference type="NCBI Taxonomy" id="28044"/>
    <lineage>
        <taxon>Bacteria</taxon>
        <taxon>Bacillati</taxon>
        <taxon>Actinomycetota</taxon>
        <taxon>Actinomycetes</taxon>
        <taxon>Kitasatosporales</taxon>
        <taxon>Streptomycetaceae</taxon>
        <taxon>Streptomyces</taxon>
    </lineage>
</organism>
<evidence type="ECO:0000256" key="5">
    <source>
        <dbReference type="ARBA" id="ARBA00022832"/>
    </source>
</evidence>
<proteinExistence type="inferred from homology"/>
<keyword evidence="9" id="KW-0511">Multifunctional enzyme</keyword>
<dbReference type="HAMAP" id="MF_01815">
    <property type="entry name" value="FabH"/>
    <property type="match status" value="1"/>
</dbReference>
<dbReference type="EC" id="2.3.1.180" evidence="9"/>
<dbReference type="Gene3D" id="3.40.47.10">
    <property type="match status" value="1"/>
</dbReference>
<dbReference type="SUPFAM" id="SSF53901">
    <property type="entry name" value="Thiolase-like"/>
    <property type="match status" value="1"/>
</dbReference>
<keyword evidence="5 9" id="KW-0276">Fatty acid metabolism</keyword>
<dbReference type="InterPro" id="IPR013751">
    <property type="entry name" value="ACP_syn_III_N"/>
</dbReference>
<dbReference type="GO" id="GO:0033818">
    <property type="term" value="F:beta-ketoacyl-acyl-carrier-protein synthase III activity"/>
    <property type="evidence" value="ECO:0007669"/>
    <property type="project" value="UniProtKB-EC"/>
</dbReference>
<dbReference type="NCBIfam" id="TIGR00747">
    <property type="entry name" value="fabH"/>
    <property type="match status" value="1"/>
</dbReference>
<keyword evidence="14" id="KW-1185">Reference proteome</keyword>
<comment type="subunit">
    <text evidence="9">Homodimer.</text>
</comment>
<feature type="domain" description="Beta-ketoacyl-[acyl-carrier-protein] synthase III N-terminal" evidence="12">
    <location>
        <begin position="116"/>
        <end position="196"/>
    </location>
</feature>
<comment type="pathway">
    <text evidence="9">Lipid metabolism; fatty acid biosynthesis.</text>
</comment>
<evidence type="ECO:0000256" key="10">
    <source>
        <dbReference type="SAM" id="MobiDB-lite"/>
    </source>
</evidence>
<evidence type="ECO:0000256" key="3">
    <source>
        <dbReference type="ARBA" id="ARBA00022516"/>
    </source>
</evidence>
<dbReference type="InterPro" id="IPR004655">
    <property type="entry name" value="FabH"/>
</dbReference>
<dbReference type="CDD" id="cd00830">
    <property type="entry name" value="KAS_III"/>
    <property type="match status" value="1"/>
</dbReference>
<dbReference type="Pfam" id="PF08545">
    <property type="entry name" value="ACP_syn_III"/>
    <property type="match status" value="1"/>
</dbReference>
<feature type="domain" description="Beta-ketoacyl-[acyl-carrier-protein] synthase III C-terminal" evidence="11">
    <location>
        <begin position="261"/>
        <end position="349"/>
    </location>
</feature>
<keyword evidence="2 9" id="KW-0963">Cytoplasm</keyword>
<keyword evidence="8 9" id="KW-0012">Acyltransferase</keyword>
<feature type="region of interest" description="ACP-binding" evidence="9">
    <location>
        <begin position="277"/>
        <end position="281"/>
    </location>
</feature>
<dbReference type="PANTHER" id="PTHR34069:SF2">
    <property type="entry name" value="BETA-KETOACYL-[ACYL-CARRIER-PROTEIN] SYNTHASE III"/>
    <property type="match status" value="1"/>
</dbReference>
<feature type="active site" evidence="9">
    <location>
        <position position="276"/>
    </location>
</feature>
<dbReference type="EMBL" id="JBIRGQ010000005">
    <property type="protein sequence ID" value="MFH8548738.1"/>
    <property type="molecule type" value="Genomic_DNA"/>
</dbReference>
<evidence type="ECO:0000256" key="6">
    <source>
        <dbReference type="ARBA" id="ARBA00023098"/>
    </source>
</evidence>
<keyword evidence="7 9" id="KW-0275">Fatty acid biosynthesis</keyword>
<comment type="catalytic activity">
    <reaction evidence="9">
        <text>malonyl-[ACP] + acetyl-CoA + H(+) = 3-oxobutanoyl-[ACP] + CO2 + CoA</text>
        <dbReference type="Rhea" id="RHEA:12080"/>
        <dbReference type="Rhea" id="RHEA-COMP:9623"/>
        <dbReference type="Rhea" id="RHEA-COMP:9625"/>
        <dbReference type="ChEBI" id="CHEBI:15378"/>
        <dbReference type="ChEBI" id="CHEBI:16526"/>
        <dbReference type="ChEBI" id="CHEBI:57287"/>
        <dbReference type="ChEBI" id="CHEBI:57288"/>
        <dbReference type="ChEBI" id="CHEBI:78449"/>
        <dbReference type="ChEBI" id="CHEBI:78450"/>
        <dbReference type="EC" id="2.3.1.180"/>
    </reaction>
</comment>
<feature type="active site" evidence="9">
    <location>
        <position position="306"/>
    </location>
</feature>
<evidence type="ECO:0000256" key="1">
    <source>
        <dbReference type="ARBA" id="ARBA00008642"/>
    </source>
</evidence>
<accession>A0ABW7QUR3</accession>
<evidence type="ECO:0000256" key="2">
    <source>
        <dbReference type="ARBA" id="ARBA00022490"/>
    </source>
</evidence>
<feature type="active site" evidence="9">
    <location>
        <position position="122"/>
    </location>
</feature>
<evidence type="ECO:0000259" key="11">
    <source>
        <dbReference type="Pfam" id="PF08541"/>
    </source>
</evidence>
<evidence type="ECO:0000256" key="7">
    <source>
        <dbReference type="ARBA" id="ARBA00023160"/>
    </source>
</evidence>
<evidence type="ECO:0000313" key="13">
    <source>
        <dbReference type="EMBL" id="MFH8548738.1"/>
    </source>
</evidence>
<comment type="caution">
    <text evidence="13">The sequence shown here is derived from an EMBL/GenBank/DDBJ whole genome shotgun (WGS) entry which is preliminary data.</text>
</comment>
<dbReference type="NCBIfam" id="NF006829">
    <property type="entry name" value="PRK09352.1"/>
    <property type="match status" value="1"/>
</dbReference>
<gene>
    <name evidence="9" type="primary">fabH</name>
    <name evidence="13" type="ORF">ACH4F9_27355</name>
</gene>
<keyword evidence="6 9" id="KW-0443">Lipid metabolism</keyword>